<dbReference type="InterPro" id="IPR023415">
    <property type="entry name" value="LDLR_class-A_CS"/>
</dbReference>
<feature type="domain" description="Ig-like" evidence="9">
    <location>
        <begin position="214"/>
        <end position="285"/>
    </location>
</feature>
<dbReference type="SUPFAM" id="SSF48726">
    <property type="entry name" value="Immunoglobulin"/>
    <property type="match status" value="2"/>
</dbReference>
<dbReference type="InterPro" id="IPR002172">
    <property type="entry name" value="LDrepeatLR_classA_rpt"/>
</dbReference>
<evidence type="ECO:0000256" key="7">
    <source>
        <dbReference type="ARBA" id="ARBA00023157"/>
    </source>
</evidence>
<keyword evidence="3" id="KW-0812">Transmembrane</keyword>
<reference evidence="10" key="1">
    <citation type="submission" date="2022-11" db="EMBL/GenBank/DDBJ databases">
        <title>Centuries of genome instability and evolution in soft-shell clam transmissible cancer (bioRxiv).</title>
        <authorList>
            <person name="Hart S.F.M."/>
            <person name="Yonemitsu M.A."/>
            <person name="Giersch R.M."/>
            <person name="Beal B.F."/>
            <person name="Arriagada G."/>
            <person name="Davis B.W."/>
            <person name="Ostrander E.A."/>
            <person name="Goff S.P."/>
            <person name="Metzger M.J."/>
        </authorList>
    </citation>
    <scope>NUCLEOTIDE SEQUENCE</scope>
    <source>
        <strain evidence="10">MELC-2E11</strain>
        <tissue evidence="10">Siphon/mantle</tissue>
    </source>
</reference>
<evidence type="ECO:0000256" key="8">
    <source>
        <dbReference type="PROSITE-ProRule" id="PRU00124"/>
    </source>
</evidence>
<name>A0ABY7F657_MYAAR</name>
<dbReference type="SMART" id="SM00409">
    <property type="entry name" value="IG"/>
    <property type="match status" value="1"/>
</dbReference>
<dbReference type="PROSITE" id="PS50068">
    <property type="entry name" value="LDLRA_2"/>
    <property type="match status" value="2"/>
</dbReference>
<dbReference type="EMBL" id="CP111021">
    <property type="protein sequence ID" value="WAR17087.1"/>
    <property type="molecule type" value="Genomic_DNA"/>
</dbReference>
<dbReference type="Proteomes" id="UP001164746">
    <property type="component" value="Chromosome 10"/>
</dbReference>
<evidence type="ECO:0000256" key="6">
    <source>
        <dbReference type="ARBA" id="ARBA00023136"/>
    </source>
</evidence>
<dbReference type="CDD" id="cd00112">
    <property type="entry name" value="LDLa"/>
    <property type="match status" value="2"/>
</dbReference>
<keyword evidence="6" id="KW-0472">Membrane</keyword>
<evidence type="ECO:0000256" key="3">
    <source>
        <dbReference type="ARBA" id="ARBA00022692"/>
    </source>
</evidence>
<dbReference type="PANTHER" id="PTHR24270">
    <property type="entry name" value="LOW-DENSITY LIPOPROTEIN RECEPTOR-RELATED"/>
    <property type="match status" value="1"/>
</dbReference>
<evidence type="ECO:0000256" key="1">
    <source>
        <dbReference type="ARBA" id="ARBA00004167"/>
    </source>
</evidence>
<keyword evidence="7 8" id="KW-1015">Disulfide bond</keyword>
<proteinExistence type="predicted"/>
<dbReference type="PRINTS" id="PR00261">
    <property type="entry name" value="LDLRECEPTOR"/>
</dbReference>
<evidence type="ECO:0000256" key="4">
    <source>
        <dbReference type="ARBA" id="ARBA00022737"/>
    </source>
</evidence>
<dbReference type="InterPro" id="IPR050685">
    <property type="entry name" value="LDLR"/>
</dbReference>
<dbReference type="PROSITE" id="PS50835">
    <property type="entry name" value="IG_LIKE"/>
    <property type="match status" value="2"/>
</dbReference>
<dbReference type="Pfam" id="PF00057">
    <property type="entry name" value="Ldl_recept_a"/>
    <property type="match status" value="1"/>
</dbReference>
<dbReference type="PANTHER" id="PTHR24270:SF59">
    <property type="entry name" value="LDL RECEPTOR REPEAT-CONTAINING PROTEIN EGG-1-RELATED"/>
    <property type="match status" value="1"/>
</dbReference>
<comment type="caution">
    <text evidence="8">Lacks conserved residue(s) required for the propagation of feature annotation.</text>
</comment>
<protein>
    <submittedName>
        <fullName evidence="10">NRG-like protein</fullName>
    </submittedName>
</protein>
<dbReference type="Gene3D" id="4.10.400.10">
    <property type="entry name" value="Low-density Lipoprotein Receptor"/>
    <property type="match status" value="2"/>
</dbReference>
<evidence type="ECO:0000259" key="9">
    <source>
        <dbReference type="PROSITE" id="PS50835"/>
    </source>
</evidence>
<dbReference type="InterPro" id="IPR003599">
    <property type="entry name" value="Ig_sub"/>
</dbReference>
<sequence>MVSVTSRGSPPKIAIPQGNNWPKSFEYIRKGNKETFDCVAVGRYPLKPEEVRFDENTGSLFIGEYFNEQLTGDYQCVVSNAYGTAMTPYLTISATVAYAFPGGENTFANNVEAYATNYFTMDCENIPRSVPQWTFDWQRGIMVGNTLSDTSRVPVGERMVIDPRGTLHFLWVESSDNGYIYACETKNEIILMDMRNTHTFKLNVMTGSGKDRSPELKYNGDVTVKAGQRVKLTCIFTYYSARGEKLQIDWIFQNKKVGEGTTLVIENVKIPDALQNQEGQYMCEARLGTMQPLPQSFYPARPPQFTSVPVEKNADFHCSASSHNSHMQPPVWMVNGVPLIGCPPYYFDCVATKADGFSECIPKKQVYDNNPDCTNEADEKKCQEITCADGLQVCNDKCVSKDAECLSDSSVCSFPGWSCDRGKKCLVEGKRCDGTKDCTDGSDEKGCHKIDLFLPPNDTYHVKPDMVINIGVDAVTDKDWMNQMDITWYWFEPVKDKENTNYVKKTLPPTGPFRSYFALSLSNKNLTIAIPNIDTKNENQDARMYEIYNMLTDYRLFQLEVSHKYYSVIKNFTIIGEKVEKPSML</sequence>
<accession>A0ABY7F657</accession>
<keyword evidence="11" id="KW-1185">Reference proteome</keyword>
<dbReference type="InterPro" id="IPR036179">
    <property type="entry name" value="Ig-like_dom_sf"/>
</dbReference>
<dbReference type="InterPro" id="IPR036055">
    <property type="entry name" value="LDL_receptor-like_sf"/>
</dbReference>
<gene>
    <name evidence="10" type="ORF">MAR_031681</name>
</gene>
<evidence type="ECO:0000256" key="5">
    <source>
        <dbReference type="ARBA" id="ARBA00022989"/>
    </source>
</evidence>
<dbReference type="PROSITE" id="PS01209">
    <property type="entry name" value="LDLRA_1"/>
    <property type="match status" value="1"/>
</dbReference>
<dbReference type="InterPro" id="IPR013783">
    <property type="entry name" value="Ig-like_fold"/>
</dbReference>
<feature type="disulfide bond" evidence="8">
    <location>
        <begin position="432"/>
        <end position="447"/>
    </location>
</feature>
<evidence type="ECO:0000313" key="11">
    <source>
        <dbReference type="Proteomes" id="UP001164746"/>
    </source>
</evidence>
<feature type="domain" description="Ig-like" evidence="9">
    <location>
        <begin position="11"/>
        <end position="93"/>
    </location>
</feature>
<dbReference type="InterPro" id="IPR007110">
    <property type="entry name" value="Ig-like_dom"/>
</dbReference>
<organism evidence="10 11">
    <name type="scientific">Mya arenaria</name>
    <name type="common">Soft-shell clam</name>
    <dbReference type="NCBI Taxonomy" id="6604"/>
    <lineage>
        <taxon>Eukaryota</taxon>
        <taxon>Metazoa</taxon>
        <taxon>Spiralia</taxon>
        <taxon>Lophotrochozoa</taxon>
        <taxon>Mollusca</taxon>
        <taxon>Bivalvia</taxon>
        <taxon>Autobranchia</taxon>
        <taxon>Heteroconchia</taxon>
        <taxon>Euheterodonta</taxon>
        <taxon>Imparidentia</taxon>
        <taxon>Neoheterodontei</taxon>
        <taxon>Myida</taxon>
        <taxon>Myoidea</taxon>
        <taxon>Myidae</taxon>
        <taxon>Mya</taxon>
    </lineage>
</organism>
<keyword evidence="4" id="KW-0677">Repeat</keyword>
<dbReference type="SMART" id="SM00192">
    <property type="entry name" value="LDLa"/>
    <property type="match status" value="2"/>
</dbReference>
<keyword evidence="5" id="KW-1133">Transmembrane helix</keyword>
<dbReference type="Gene3D" id="2.60.40.10">
    <property type="entry name" value="Immunoglobulins"/>
    <property type="match status" value="2"/>
</dbReference>
<evidence type="ECO:0000256" key="2">
    <source>
        <dbReference type="ARBA" id="ARBA00004308"/>
    </source>
</evidence>
<evidence type="ECO:0000313" key="10">
    <source>
        <dbReference type="EMBL" id="WAR17087.1"/>
    </source>
</evidence>
<comment type="subcellular location">
    <subcellularLocation>
        <location evidence="2">Endomembrane system</location>
    </subcellularLocation>
    <subcellularLocation>
        <location evidence="1">Membrane</location>
        <topology evidence="1">Single-pass membrane protein</topology>
    </subcellularLocation>
</comment>
<dbReference type="SUPFAM" id="SSF57424">
    <property type="entry name" value="LDL receptor-like module"/>
    <property type="match status" value="2"/>
</dbReference>